<proteinExistence type="predicted"/>
<name>A0A6A6SGG3_9PLEO</name>
<sequence>MPSLIHKILHPSWSAAAKSNPYAKPDHPHLQNQNSSSTTSGTWTERIDRGVGRLSLEEQSGIGDVDLLAEARRIGGRDPVTGRKVCGGVAAGAGAGEEREKEKEKEKYIAKDKKDKKHPQTPSKKAKGKGKGKANPNTTDPFLDPPSSTSDPATVTTTTHHDYVAQKMRERQLQQSAWQDPGTGFYAPSERRVGDFYGGAVGRGRVVDLVWGDGRRDG</sequence>
<feature type="region of interest" description="Disordered" evidence="1">
    <location>
        <begin position="12"/>
        <end position="45"/>
    </location>
</feature>
<feature type="region of interest" description="Disordered" evidence="1">
    <location>
        <begin position="74"/>
        <end position="159"/>
    </location>
</feature>
<dbReference type="AlphaFoldDB" id="A0A6A6SGG3"/>
<keyword evidence="3" id="KW-1185">Reference proteome</keyword>
<dbReference type="Proteomes" id="UP000799753">
    <property type="component" value="Unassembled WGS sequence"/>
</dbReference>
<feature type="region of interest" description="Disordered" evidence="1">
    <location>
        <begin position="171"/>
        <end position="190"/>
    </location>
</feature>
<gene>
    <name evidence="2" type="ORF">P280DRAFT_503516</name>
</gene>
<dbReference type="EMBL" id="MU006777">
    <property type="protein sequence ID" value="KAF2645344.1"/>
    <property type="molecule type" value="Genomic_DNA"/>
</dbReference>
<reference evidence="2" key="1">
    <citation type="journal article" date="2020" name="Stud. Mycol.">
        <title>101 Dothideomycetes genomes: a test case for predicting lifestyles and emergence of pathogens.</title>
        <authorList>
            <person name="Haridas S."/>
            <person name="Albert R."/>
            <person name="Binder M."/>
            <person name="Bloem J."/>
            <person name="Labutti K."/>
            <person name="Salamov A."/>
            <person name="Andreopoulos B."/>
            <person name="Baker S."/>
            <person name="Barry K."/>
            <person name="Bills G."/>
            <person name="Bluhm B."/>
            <person name="Cannon C."/>
            <person name="Castanera R."/>
            <person name="Culley D."/>
            <person name="Daum C."/>
            <person name="Ezra D."/>
            <person name="Gonzalez J."/>
            <person name="Henrissat B."/>
            <person name="Kuo A."/>
            <person name="Liang C."/>
            <person name="Lipzen A."/>
            <person name="Lutzoni F."/>
            <person name="Magnuson J."/>
            <person name="Mondo S."/>
            <person name="Nolan M."/>
            <person name="Ohm R."/>
            <person name="Pangilinan J."/>
            <person name="Park H.-J."/>
            <person name="Ramirez L."/>
            <person name="Alfaro M."/>
            <person name="Sun H."/>
            <person name="Tritt A."/>
            <person name="Yoshinaga Y."/>
            <person name="Zwiers L.-H."/>
            <person name="Turgeon B."/>
            <person name="Goodwin S."/>
            <person name="Spatafora J."/>
            <person name="Crous P."/>
            <person name="Grigoriev I."/>
        </authorList>
    </citation>
    <scope>NUCLEOTIDE SEQUENCE</scope>
    <source>
        <strain evidence="2">CBS 473.64</strain>
    </source>
</reference>
<organism evidence="2 3">
    <name type="scientific">Massarina eburnea CBS 473.64</name>
    <dbReference type="NCBI Taxonomy" id="1395130"/>
    <lineage>
        <taxon>Eukaryota</taxon>
        <taxon>Fungi</taxon>
        <taxon>Dikarya</taxon>
        <taxon>Ascomycota</taxon>
        <taxon>Pezizomycotina</taxon>
        <taxon>Dothideomycetes</taxon>
        <taxon>Pleosporomycetidae</taxon>
        <taxon>Pleosporales</taxon>
        <taxon>Massarineae</taxon>
        <taxon>Massarinaceae</taxon>
        <taxon>Massarina</taxon>
    </lineage>
</organism>
<feature type="compositionally biased region" description="Low complexity" evidence="1">
    <location>
        <begin position="145"/>
        <end position="158"/>
    </location>
</feature>
<protein>
    <submittedName>
        <fullName evidence="2">Uncharacterized protein</fullName>
    </submittedName>
</protein>
<evidence type="ECO:0000313" key="3">
    <source>
        <dbReference type="Proteomes" id="UP000799753"/>
    </source>
</evidence>
<feature type="compositionally biased region" description="Basic and acidic residues" evidence="1">
    <location>
        <begin position="96"/>
        <end position="113"/>
    </location>
</feature>
<evidence type="ECO:0000313" key="2">
    <source>
        <dbReference type="EMBL" id="KAF2645344.1"/>
    </source>
</evidence>
<feature type="compositionally biased region" description="Basic residues" evidence="1">
    <location>
        <begin position="114"/>
        <end position="132"/>
    </location>
</feature>
<feature type="compositionally biased region" description="Low complexity" evidence="1">
    <location>
        <begin position="35"/>
        <end position="44"/>
    </location>
</feature>
<accession>A0A6A6SGG3</accession>
<evidence type="ECO:0000256" key="1">
    <source>
        <dbReference type="SAM" id="MobiDB-lite"/>
    </source>
</evidence>